<evidence type="ECO:0000313" key="1">
    <source>
        <dbReference type="EMBL" id="KAF4406237.1"/>
    </source>
</evidence>
<organism evidence="1 2">
    <name type="scientific">Streptomyces lycii</name>
    <dbReference type="NCBI Taxonomy" id="2654337"/>
    <lineage>
        <taxon>Bacteria</taxon>
        <taxon>Bacillati</taxon>
        <taxon>Actinomycetota</taxon>
        <taxon>Actinomycetes</taxon>
        <taxon>Kitasatosporales</taxon>
        <taxon>Streptomycetaceae</taxon>
        <taxon>Streptomyces</taxon>
    </lineage>
</organism>
<proteinExistence type="predicted"/>
<keyword evidence="2" id="KW-1185">Reference proteome</keyword>
<dbReference type="EMBL" id="WHPN01000377">
    <property type="protein sequence ID" value="KAF4406237.1"/>
    <property type="molecule type" value="Genomic_DNA"/>
</dbReference>
<sequence length="128" mass="13763">MPYGAFLTVVRERGGYTPDEAERITEAVLTALGTRLTADVAGHLADQLPEPMADMLNDAVATPQDWGVREFLTRIAETTGDDLESAEAHTRTVLSTLAEQISGGERNKVLSRLPSGYADLFGFPELAG</sequence>
<accession>A0ABQ7FG66</accession>
<dbReference type="Pfam" id="PF10025">
    <property type="entry name" value="DUF2267"/>
    <property type="match status" value="1"/>
</dbReference>
<dbReference type="Proteomes" id="UP000621266">
    <property type="component" value="Unassembled WGS sequence"/>
</dbReference>
<reference evidence="1 2" key="1">
    <citation type="submission" date="2019-10" db="EMBL/GenBank/DDBJ databases">
        <title>Streptomyces tenebrisbrunneis sp.nov., an endogenous actinomycete isolated from of Lycium ruthenicum.</title>
        <authorList>
            <person name="Ma L."/>
        </authorList>
    </citation>
    <scope>NUCLEOTIDE SEQUENCE [LARGE SCALE GENOMIC DNA]</scope>
    <source>
        <strain evidence="1 2">TRM 66187</strain>
    </source>
</reference>
<gene>
    <name evidence="1" type="ORF">GCU69_26070</name>
</gene>
<dbReference type="RefSeq" id="WP_098750096.1">
    <property type="nucleotide sequence ID" value="NZ_WHPN01000377.1"/>
</dbReference>
<dbReference type="Gene3D" id="1.10.490.110">
    <property type="entry name" value="Uncharacterized conserved protein DUF2267"/>
    <property type="match status" value="1"/>
</dbReference>
<dbReference type="InterPro" id="IPR018727">
    <property type="entry name" value="DUF2267"/>
</dbReference>
<comment type="caution">
    <text evidence="1">The sequence shown here is derived from an EMBL/GenBank/DDBJ whole genome shotgun (WGS) entry which is preliminary data.</text>
</comment>
<protein>
    <submittedName>
        <fullName evidence="1">DUF2267 domain-containing protein</fullName>
    </submittedName>
</protein>
<evidence type="ECO:0000313" key="2">
    <source>
        <dbReference type="Proteomes" id="UP000621266"/>
    </source>
</evidence>
<dbReference type="InterPro" id="IPR038282">
    <property type="entry name" value="DUF2267_sf"/>
</dbReference>
<name>A0ABQ7FG66_9ACTN</name>